<feature type="binding site" evidence="10">
    <location>
        <position position="330"/>
    </location>
    <ligand>
        <name>Zn(2+)</name>
        <dbReference type="ChEBI" id="CHEBI:29105"/>
    </ligand>
</feature>
<feature type="binding site" evidence="10">
    <location>
        <position position="419"/>
    </location>
    <ligand>
        <name>[4Fe-4S] cluster</name>
        <dbReference type="ChEBI" id="CHEBI:49883"/>
        <note>4Fe-4S-S-AdoMet</note>
    </ligand>
</feature>
<comment type="catalytic activity">
    <reaction evidence="10">
        <text>5-amino-1-(5-phospho-beta-D-ribosyl)imidazole + S-adenosyl-L-methionine = 4-amino-2-methyl-5-(phosphooxymethyl)pyrimidine + CO + 5'-deoxyadenosine + formate + L-methionine + 3 H(+)</text>
        <dbReference type="Rhea" id="RHEA:24840"/>
        <dbReference type="ChEBI" id="CHEBI:15378"/>
        <dbReference type="ChEBI" id="CHEBI:15740"/>
        <dbReference type="ChEBI" id="CHEBI:17245"/>
        <dbReference type="ChEBI" id="CHEBI:17319"/>
        <dbReference type="ChEBI" id="CHEBI:57844"/>
        <dbReference type="ChEBI" id="CHEBI:58354"/>
        <dbReference type="ChEBI" id="CHEBI:59789"/>
        <dbReference type="ChEBI" id="CHEBI:137981"/>
        <dbReference type="EC" id="4.1.99.17"/>
    </reaction>
</comment>
<dbReference type="Gene3D" id="6.10.250.620">
    <property type="match status" value="1"/>
</dbReference>
<keyword evidence="4 10" id="KW-0479">Metal-binding</keyword>
<dbReference type="EMBL" id="QEKH01000009">
    <property type="protein sequence ID" value="PVY43328.1"/>
    <property type="molecule type" value="Genomic_DNA"/>
</dbReference>
<comment type="similarity">
    <text evidence="10">Belongs to the ThiC family.</text>
</comment>
<keyword evidence="5 10" id="KW-0862">Zinc</keyword>
<reference evidence="11 12" key="1">
    <citation type="submission" date="2018-04" db="EMBL/GenBank/DDBJ databases">
        <title>Genomic Encyclopedia of Type Strains, Phase IV (KMG-IV): sequencing the most valuable type-strain genomes for metagenomic binning, comparative biology and taxonomic classification.</title>
        <authorList>
            <person name="Goeker M."/>
        </authorList>
    </citation>
    <scope>NUCLEOTIDE SEQUENCE [LARGE SCALE GENOMIC DNA]</scope>
    <source>
        <strain evidence="11 12">DSM 14823</strain>
    </source>
</reference>
<dbReference type="GO" id="GO:0009228">
    <property type="term" value="P:thiamine biosynthetic process"/>
    <property type="evidence" value="ECO:0007669"/>
    <property type="project" value="UniProtKB-UniRule"/>
</dbReference>
<feature type="binding site" evidence="10">
    <location>
        <position position="162"/>
    </location>
    <ligand>
        <name>substrate</name>
    </ligand>
</feature>
<keyword evidence="2 10" id="KW-0004">4Fe-4S</keyword>
<comment type="cofactor">
    <cofactor evidence="10">
        <name>[4Fe-4S] cluster</name>
        <dbReference type="ChEBI" id="CHEBI:49883"/>
    </cofactor>
    <text evidence="10">Binds 1 [4Fe-4S] cluster per subunit. The cluster is coordinated with 3 cysteines and an exchangeable S-adenosyl-L-methionine.</text>
</comment>
<evidence type="ECO:0000256" key="3">
    <source>
        <dbReference type="ARBA" id="ARBA00022691"/>
    </source>
</evidence>
<feature type="binding site" evidence="10">
    <location>
        <position position="416"/>
    </location>
    <ligand>
        <name>[4Fe-4S] cluster</name>
        <dbReference type="ChEBI" id="CHEBI:49883"/>
        <note>4Fe-4S-S-AdoMet</note>
    </ligand>
</feature>
<dbReference type="PANTHER" id="PTHR30557">
    <property type="entry name" value="THIAMINE BIOSYNTHESIS PROTEIN THIC"/>
    <property type="match status" value="1"/>
</dbReference>
<dbReference type="AlphaFoldDB" id="A0A2U1B3V1"/>
<dbReference type="SFLD" id="SFLDS00113">
    <property type="entry name" value="Radical_SAM_Phosphomethylpyrim"/>
    <property type="match status" value="1"/>
</dbReference>
<dbReference type="EC" id="4.1.99.17" evidence="10"/>
<evidence type="ECO:0000313" key="11">
    <source>
        <dbReference type="EMBL" id="PVY43328.1"/>
    </source>
</evidence>
<evidence type="ECO:0000256" key="7">
    <source>
        <dbReference type="ARBA" id="ARBA00023004"/>
    </source>
</evidence>
<dbReference type="Pfam" id="PF01964">
    <property type="entry name" value="ThiC_Rad_SAM"/>
    <property type="match status" value="1"/>
</dbReference>
<dbReference type="GeneID" id="78294819"/>
<proteinExistence type="inferred from homology"/>
<comment type="caution">
    <text evidence="11">The sequence shown here is derived from an EMBL/GenBank/DDBJ whole genome shotgun (WGS) entry which is preliminary data.</text>
</comment>
<evidence type="ECO:0000256" key="2">
    <source>
        <dbReference type="ARBA" id="ARBA00022485"/>
    </source>
</evidence>
<keyword evidence="8 10" id="KW-0411">Iron-sulfur</keyword>
<organism evidence="11 12">
    <name type="scientific">Victivallis vadensis</name>
    <dbReference type="NCBI Taxonomy" id="172901"/>
    <lineage>
        <taxon>Bacteria</taxon>
        <taxon>Pseudomonadati</taxon>
        <taxon>Lentisphaerota</taxon>
        <taxon>Lentisphaeria</taxon>
        <taxon>Victivallales</taxon>
        <taxon>Victivallaceae</taxon>
        <taxon>Victivallis</taxon>
    </lineage>
</organism>
<evidence type="ECO:0000256" key="8">
    <source>
        <dbReference type="ARBA" id="ARBA00023014"/>
    </source>
</evidence>
<feature type="binding site" evidence="10">
    <location>
        <begin position="182"/>
        <end position="184"/>
    </location>
    <ligand>
        <name>substrate</name>
    </ligand>
</feature>
<feature type="binding site" evidence="10">
    <location>
        <position position="424"/>
    </location>
    <ligand>
        <name>[4Fe-4S] cluster</name>
        <dbReference type="ChEBI" id="CHEBI:49883"/>
        <note>4Fe-4S-S-AdoMet</note>
    </ligand>
</feature>
<dbReference type="NCBIfam" id="NF009895">
    <property type="entry name" value="PRK13352.1"/>
    <property type="match status" value="1"/>
</dbReference>
<dbReference type="GO" id="GO:0008270">
    <property type="term" value="F:zinc ion binding"/>
    <property type="evidence" value="ECO:0007669"/>
    <property type="project" value="UniProtKB-UniRule"/>
</dbReference>
<dbReference type="PANTHER" id="PTHR30557:SF1">
    <property type="entry name" value="PHOSPHOMETHYLPYRIMIDINE SYNTHASE, CHLOROPLASTIC"/>
    <property type="match status" value="1"/>
</dbReference>
<dbReference type="FunFam" id="3.20.20.540:FF:000001">
    <property type="entry name" value="Phosphomethylpyrimidine synthase"/>
    <property type="match status" value="1"/>
</dbReference>
<feature type="binding site" evidence="10">
    <location>
        <position position="69"/>
    </location>
    <ligand>
        <name>substrate</name>
    </ligand>
</feature>
<evidence type="ECO:0000256" key="6">
    <source>
        <dbReference type="ARBA" id="ARBA00022977"/>
    </source>
</evidence>
<keyword evidence="12" id="KW-1185">Reference proteome</keyword>
<dbReference type="GO" id="GO:0051539">
    <property type="term" value="F:4 iron, 4 sulfur cluster binding"/>
    <property type="evidence" value="ECO:0007669"/>
    <property type="project" value="UniProtKB-KW"/>
</dbReference>
<keyword evidence="6 10" id="KW-0784">Thiamine biosynthesis</keyword>
<evidence type="ECO:0000256" key="10">
    <source>
        <dbReference type="HAMAP-Rule" id="MF_00089"/>
    </source>
</evidence>
<comment type="pathway">
    <text evidence="10">Cofactor biosynthesis; thiamine diphosphate biosynthesis.</text>
</comment>
<feature type="binding site" evidence="10">
    <location>
        <position position="98"/>
    </location>
    <ligand>
        <name>substrate</name>
    </ligand>
</feature>
<comment type="function">
    <text evidence="1 10">Catalyzes the synthesis of the hydroxymethylpyrimidine phosphate (HMP-P) moiety of thiamine from aminoimidazole ribotide (AIR) in a radical S-adenosyl-L-methionine (SAM)-dependent reaction.</text>
</comment>
<feature type="binding site" evidence="10">
    <location>
        <begin position="223"/>
        <end position="226"/>
    </location>
    <ligand>
        <name>substrate</name>
    </ligand>
</feature>
<accession>A0A2U1B3V1</accession>
<dbReference type="SFLD" id="SFLDF00407">
    <property type="entry name" value="phosphomethylpyrimidine_syntha"/>
    <property type="match status" value="1"/>
</dbReference>
<sequence>MSCITQPAQAKAGIITDAMKHVAEVEMVSPETIRAAVAAGTVVIPANINHKGLVPVGIGRSLKTKINANIGNSALSSCPRQELEKLRHALKYGADTVMDLSTGGNINQIRRSIIEHSPAPIGTVPMYEVLARCETVDNLSESFILDVMREQAEQGVDYMTIHAGLLKAHIPAAKKRMLRIVSRGGSILAAWMNKNNRENPFYTAFDEILEICRRYDVTLSLGDGMRPGCLADASDEAQFAELDVLGELVRRCRAADVQAMVEGPGHIPFNEIEMNMKREQRVCDDAPFYILGPVVTDCAPGYDHITSAIGATMGAFHGAAMLCYVTPKEHIGLPNARDVRDGVIAYKIAAHAADVALGKPGARDRDDAISRARADFDWEKQFELALDPEKARELRAEALAERDMPADHDHKDERFCTMCGPNFCSVRISREL</sequence>
<keyword evidence="3 10" id="KW-0949">S-adenosyl-L-methionine</keyword>
<dbReference type="InterPro" id="IPR038521">
    <property type="entry name" value="ThiC/Bza_core_dom"/>
</dbReference>
<name>A0A2U1B3V1_9BACT</name>
<dbReference type="SFLD" id="SFLDG01114">
    <property type="entry name" value="phosphomethylpyrimidine_syntha"/>
    <property type="match status" value="1"/>
</dbReference>
<dbReference type="RefSeq" id="WP_207776079.1">
    <property type="nucleotide sequence ID" value="NZ_CABMMC010000061.1"/>
</dbReference>
<evidence type="ECO:0000256" key="4">
    <source>
        <dbReference type="ARBA" id="ARBA00022723"/>
    </source>
</evidence>
<evidence type="ECO:0000256" key="1">
    <source>
        <dbReference type="ARBA" id="ARBA00003175"/>
    </source>
</evidence>
<evidence type="ECO:0000256" key="9">
    <source>
        <dbReference type="ARBA" id="ARBA00023239"/>
    </source>
</evidence>
<dbReference type="Proteomes" id="UP000245959">
    <property type="component" value="Unassembled WGS sequence"/>
</dbReference>
<dbReference type="NCBIfam" id="TIGR00190">
    <property type="entry name" value="thiC"/>
    <property type="match status" value="1"/>
</dbReference>
<dbReference type="GO" id="GO:0070284">
    <property type="term" value="F:phosphomethylpyrimidine synthase activity"/>
    <property type="evidence" value="ECO:0007669"/>
    <property type="project" value="UniProtKB-EC"/>
</dbReference>
<feature type="binding site" evidence="10">
    <location>
        <position position="262"/>
    </location>
    <ligand>
        <name>substrate</name>
    </ligand>
</feature>
<gene>
    <name evidence="10" type="primary">thiC</name>
    <name evidence="11" type="ORF">C8D82_10913</name>
</gene>
<dbReference type="UniPathway" id="UPA00060"/>
<dbReference type="GO" id="GO:0009229">
    <property type="term" value="P:thiamine diphosphate biosynthetic process"/>
    <property type="evidence" value="ECO:0007669"/>
    <property type="project" value="UniProtKB-UniRule"/>
</dbReference>
<feature type="binding site" evidence="10">
    <location>
        <position position="289"/>
    </location>
    <ligand>
        <name>substrate</name>
    </ligand>
</feature>
<feature type="binding site" evidence="10">
    <location>
        <position position="127"/>
    </location>
    <ligand>
        <name>substrate</name>
    </ligand>
</feature>
<dbReference type="HAMAP" id="MF_00089">
    <property type="entry name" value="ThiC"/>
    <property type="match status" value="1"/>
</dbReference>
<evidence type="ECO:0000313" key="12">
    <source>
        <dbReference type="Proteomes" id="UP000245959"/>
    </source>
</evidence>
<evidence type="ECO:0000256" key="5">
    <source>
        <dbReference type="ARBA" id="ARBA00022833"/>
    </source>
</evidence>
<dbReference type="InterPro" id="IPR037509">
    <property type="entry name" value="ThiC"/>
</dbReference>
<feature type="binding site" evidence="10">
    <location>
        <position position="266"/>
    </location>
    <ligand>
        <name>Zn(2+)</name>
        <dbReference type="ChEBI" id="CHEBI:29105"/>
    </ligand>
</feature>
<dbReference type="InterPro" id="IPR002817">
    <property type="entry name" value="ThiC/BzaA/B"/>
</dbReference>
<protein>
    <recommendedName>
        <fullName evidence="10">Phosphomethylpyrimidine synthase</fullName>
        <ecNumber evidence="10">4.1.99.17</ecNumber>
    </recommendedName>
    <alternativeName>
        <fullName evidence="10">Hydroxymethylpyrimidine phosphate synthase</fullName>
        <shortName evidence="10">HMP-P synthase</shortName>
        <shortName evidence="10">HMP-phosphate synthase</shortName>
        <shortName evidence="10">HMPP synthase</shortName>
    </alternativeName>
    <alternativeName>
        <fullName evidence="10">Thiamine biosynthesis protein ThiC</fullName>
    </alternativeName>
</protein>
<keyword evidence="9 10" id="KW-0456">Lyase</keyword>
<dbReference type="Gene3D" id="3.20.20.540">
    <property type="entry name" value="Radical SAM ThiC family, central domain"/>
    <property type="match status" value="1"/>
</dbReference>
<keyword evidence="7 10" id="KW-0408">Iron</keyword>